<dbReference type="EMBL" id="CP016279">
    <property type="protein sequence ID" value="ANP51578.1"/>
    <property type="molecule type" value="Genomic_DNA"/>
</dbReference>
<dbReference type="Gene3D" id="3.40.50.2000">
    <property type="entry name" value="Glycogen Phosphorylase B"/>
    <property type="match status" value="1"/>
</dbReference>
<organism evidence="1 3">
    <name type="scientific">Streptomyces griseochromogenes</name>
    <dbReference type="NCBI Taxonomy" id="68214"/>
    <lineage>
        <taxon>Bacteria</taxon>
        <taxon>Bacillati</taxon>
        <taxon>Actinomycetota</taxon>
        <taxon>Actinomycetes</taxon>
        <taxon>Kitasatosporales</taxon>
        <taxon>Streptomycetaceae</taxon>
        <taxon>Streptomyces</taxon>
    </lineage>
</organism>
<evidence type="ECO:0000313" key="4">
    <source>
        <dbReference type="Proteomes" id="UP001519309"/>
    </source>
</evidence>
<dbReference type="InterPro" id="IPR031016">
    <property type="entry name" value="CGA_synthase"/>
</dbReference>
<keyword evidence="4" id="KW-1185">Reference proteome</keyword>
<evidence type="ECO:0000313" key="3">
    <source>
        <dbReference type="Proteomes" id="UP000092659"/>
    </source>
</evidence>
<dbReference type="AlphaFoldDB" id="A0A1B1AYC7"/>
<evidence type="ECO:0000313" key="2">
    <source>
        <dbReference type="EMBL" id="MBP2054335.1"/>
    </source>
</evidence>
<evidence type="ECO:0000313" key="1">
    <source>
        <dbReference type="EMBL" id="ANP51578.1"/>
    </source>
</evidence>
<dbReference type="KEGG" id="sgs:AVL59_19985"/>
<protein>
    <submittedName>
        <fullName evidence="1">Hydroxymethylcytosylglucuronate/cytosylglucurona te synthase</fullName>
    </submittedName>
</protein>
<dbReference type="EMBL" id="JAGGLP010000020">
    <property type="protein sequence ID" value="MBP2054335.1"/>
    <property type="molecule type" value="Genomic_DNA"/>
</dbReference>
<name>A0A1B1AYC7_9ACTN</name>
<dbReference type="Proteomes" id="UP000092659">
    <property type="component" value="Chromosome"/>
</dbReference>
<dbReference type="Proteomes" id="UP001519309">
    <property type="component" value="Unassembled WGS sequence"/>
</dbReference>
<dbReference type="RefSeq" id="WP_067306281.1">
    <property type="nucleotide sequence ID" value="NZ_CP016279.1"/>
</dbReference>
<dbReference type="STRING" id="68214.AVL59_19985"/>
<sequence>MQTKSPDSTATIALAGAEFGWGSTGKLSALIATLRDRSPIPLRFVGIASGLGRALLTEHGIDRWYDARADDRQAVADVARRENVSAGLVVLEGPAATALEAAGVPTVFVDSLPFLWTEGDRDSLPTDVSVYCAQRCVDLPAECRGVLASITNLQWVEAVMAVPGREISAGSPAGPVPGSSVRRALVSLGGLRSPTLTDWTSYPSLVIPAALEALDSLGAREVHVAGNLPDGFSADAEHSSRMRVTYGPLGHEAFLERLADTDVLLTSPGLTTLLEAGARGTPTVCLPPQNLSQIFNGRFHSRAVGADVRVTWPDRVFAEAEVLRDRTTAEEAALRLIYTGIATAAVEDAVRTRADIRDGVLAALRRAGSGARWTALVDTVGRHGAAQVADHVLNLVPRAAIAARG</sequence>
<gene>
    <name evidence="1" type="ORF">AVL59_19985</name>
    <name evidence="2" type="ORF">J2Z21_007338</name>
</gene>
<dbReference type="OrthoDB" id="4190637at2"/>
<proteinExistence type="predicted"/>
<dbReference type="SUPFAM" id="SSF53756">
    <property type="entry name" value="UDP-Glycosyltransferase/glycogen phosphorylase"/>
    <property type="match status" value="1"/>
</dbReference>
<reference evidence="1 3" key="1">
    <citation type="submission" date="2016-06" db="EMBL/GenBank/DDBJ databases">
        <title>Complete genome sequence of Streptomyces griseochromogenes ATCC 14511, the Blasticidin S producer.</title>
        <authorList>
            <person name="Wu L."/>
        </authorList>
    </citation>
    <scope>NUCLEOTIDE SEQUENCE [LARGE SCALE GENOMIC DNA]</scope>
    <source>
        <strain evidence="1 3">ATCC 14511</strain>
    </source>
</reference>
<reference evidence="2 4" key="2">
    <citation type="submission" date="2021-03" db="EMBL/GenBank/DDBJ databases">
        <title>Genomic Encyclopedia of Type Strains, Phase IV (KMG-IV): sequencing the most valuable type-strain genomes for metagenomic binning, comparative biology and taxonomic classification.</title>
        <authorList>
            <person name="Goeker M."/>
        </authorList>
    </citation>
    <scope>NUCLEOTIDE SEQUENCE [LARGE SCALE GENOMIC DNA]</scope>
    <source>
        <strain evidence="2 4">DSM 40499</strain>
    </source>
</reference>
<accession>A0A1B1AYC7</accession>
<dbReference type="NCBIfam" id="TIGR04467">
    <property type="entry name" value="CGA_synthase"/>
    <property type="match status" value="1"/>
</dbReference>